<dbReference type="EMBL" id="JBHTJT010000060">
    <property type="protein sequence ID" value="MFD0982565.1"/>
    <property type="molecule type" value="Genomic_DNA"/>
</dbReference>
<proteinExistence type="predicted"/>
<keyword evidence="1" id="KW-1133">Transmembrane helix</keyword>
<feature type="transmembrane region" description="Helical" evidence="1">
    <location>
        <begin position="34"/>
        <end position="50"/>
    </location>
</feature>
<sequence>MAKRNTSPSAAYPIEIMKLEDLSQAFEAFIKGDGLWLLLVLFVAGLVGFLRTRDQSRQVGFTGCSL</sequence>
<protein>
    <submittedName>
        <fullName evidence="2">Uncharacterized protein</fullName>
    </submittedName>
</protein>
<keyword evidence="1" id="KW-0472">Membrane</keyword>
<keyword evidence="3" id="KW-1185">Reference proteome</keyword>
<organism evidence="2 3">
    <name type="scientific">Tropicimonas aquimaris</name>
    <dbReference type="NCBI Taxonomy" id="914152"/>
    <lineage>
        <taxon>Bacteria</taxon>
        <taxon>Pseudomonadati</taxon>
        <taxon>Pseudomonadota</taxon>
        <taxon>Alphaproteobacteria</taxon>
        <taxon>Rhodobacterales</taxon>
        <taxon>Roseobacteraceae</taxon>
        <taxon>Tropicimonas</taxon>
    </lineage>
</organism>
<dbReference type="Proteomes" id="UP001597108">
    <property type="component" value="Unassembled WGS sequence"/>
</dbReference>
<evidence type="ECO:0000313" key="3">
    <source>
        <dbReference type="Proteomes" id="UP001597108"/>
    </source>
</evidence>
<evidence type="ECO:0000313" key="2">
    <source>
        <dbReference type="EMBL" id="MFD0982565.1"/>
    </source>
</evidence>
<reference evidence="3" key="1">
    <citation type="journal article" date="2019" name="Int. J. Syst. Evol. Microbiol.">
        <title>The Global Catalogue of Microorganisms (GCM) 10K type strain sequencing project: providing services to taxonomists for standard genome sequencing and annotation.</title>
        <authorList>
            <consortium name="The Broad Institute Genomics Platform"/>
            <consortium name="The Broad Institute Genome Sequencing Center for Infectious Disease"/>
            <person name="Wu L."/>
            <person name="Ma J."/>
        </authorList>
    </citation>
    <scope>NUCLEOTIDE SEQUENCE [LARGE SCALE GENOMIC DNA]</scope>
    <source>
        <strain evidence="3">CCUG 60524</strain>
    </source>
</reference>
<accession>A0ABW3IY73</accession>
<keyword evidence="1" id="KW-0812">Transmembrane</keyword>
<gene>
    <name evidence="2" type="ORF">ACFQ2S_23280</name>
</gene>
<name>A0ABW3IY73_9RHOB</name>
<evidence type="ECO:0000256" key="1">
    <source>
        <dbReference type="SAM" id="Phobius"/>
    </source>
</evidence>
<dbReference type="RefSeq" id="WP_386078708.1">
    <property type="nucleotide sequence ID" value="NZ_JBHTJT010000060.1"/>
</dbReference>
<comment type="caution">
    <text evidence="2">The sequence shown here is derived from an EMBL/GenBank/DDBJ whole genome shotgun (WGS) entry which is preliminary data.</text>
</comment>